<protein>
    <submittedName>
        <fullName evidence="1">Uncharacterized protein</fullName>
    </submittedName>
</protein>
<comment type="caution">
    <text evidence="1">The sequence shown here is derived from an EMBL/GenBank/DDBJ whole genome shotgun (WGS) entry which is preliminary data.</text>
</comment>
<name>A0A919SSD4_9ACTN</name>
<organism evidence="1 2">
    <name type="scientific">Actinoplanes auranticolor</name>
    <dbReference type="NCBI Taxonomy" id="47988"/>
    <lineage>
        <taxon>Bacteria</taxon>
        <taxon>Bacillati</taxon>
        <taxon>Actinomycetota</taxon>
        <taxon>Actinomycetes</taxon>
        <taxon>Micromonosporales</taxon>
        <taxon>Micromonosporaceae</taxon>
        <taxon>Actinoplanes</taxon>
    </lineage>
</organism>
<accession>A0A919SSD4</accession>
<evidence type="ECO:0000313" key="2">
    <source>
        <dbReference type="Proteomes" id="UP000681340"/>
    </source>
</evidence>
<dbReference type="Proteomes" id="UP000681340">
    <property type="component" value="Unassembled WGS sequence"/>
</dbReference>
<reference evidence="1" key="1">
    <citation type="submission" date="2021-03" db="EMBL/GenBank/DDBJ databases">
        <title>Whole genome shotgun sequence of Actinoplanes auranticolor NBRC 12245.</title>
        <authorList>
            <person name="Komaki H."/>
            <person name="Tamura T."/>
        </authorList>
    </citation>
    <scope>NUCLEOTIDE SEQUENCE</scope>
    <source>
        <strain evidence="1">NBRC 12245</strain>
    </source>
</reference>
<sequence length="414" mass="44275">MTGRLGGMAAPQTPYDAVLHAARDVAKLDCALDAEMLGTALLGSVYAVAVTDRAAAVREFVGQFLGATTRRRTASATTIREVFAALVPDAEGAAGVRPGTQAPAWTQQLGKVRPTGCYAYGDVYGDQTSYLVTFAYDDAELGGPEHAVVALVDHNIGITKDVFVGGPAERILGQVREMCAGDELTWFREEDPGRLRGEVGKHLEITDGLSDLPADGNLATDRALATARLALLPAATVPPLAEPPELSAPDRERLLRDFLSSPEAARFALGDVSADDELASLHFCLSLLLDHAASLPEPDPLRWSPAVAGLFLLDWVHRRAVLDMDDAAMLPRVTRAWSAYATRKRGLPAAAAEQTDTVVEEMIPEFARLYATGEKRSPATAAVAQLISEGVDPNDAEAIDAWIETNRHRLTDDS</sequence>
<dbReference type="EMBL" id="BOQL01000061">
    <property type="protein sequence ID" value="GIM76193.1"/>
    <property type="molecule type" value="Genomic_DNA"/>
</dbReference>
<evidence type="ECO:0000313" key="1">
    <source>
        <dbReference type="EMBL" id="GIM76193.1"/>
    </source>
</evidence>
<gene>
    <name evidence="1" type="ORF">Aau02nite_69690</name>
</gene>
<keyword evidence="2" id="KW-1185">Reference proteome</keyword>
<proteinExistence type="predicted"/>
<dbReference type="AlphaFoldDB" id="A0A919SSD4"/>